<dbReference type="GO" id="GO:0046654">
    <property type="term" value="P:tetrahydrofolate biosynthetic process"/>
    <property type="evidence" value="ECO:0007669"/>
    <property type="project" value="UniProtKB-UniRule"/>
</dbReference>
<comment type="function">
    <text evidence="2">Converts GTP to 7,8-dihydroneopterin triphosphate.</text>
</comment>
<dbReference type="AlphaFoldDB" id="A0A8J7M0F2"/>
<comment type="similarity">
    <text evidence="2">Belongs to the GTP cyclohydrolase IV family.</text>
</comment>
<evidence type="ECO:0000313" key="4">
    <source>
        <dbReference type="EMBL" id="MBJ6724872.1"/>
    </source>
</evidence>
<dbReference type="UniPathway" id="UPA00848">
    <property type="reaction ID" value="UER00151"/>
</dbReference>
<feature type="site" description="May be catalytically important" evidence="2">
    <location>
        <position position="161"/>
    </location>
</feature>
<gene>
    <name evidence="2" type="primary">folE2</name>
    <name evidence="4" type="ORF">JFN93_09150</name>
</gene>
<dbReference type="GO" id="GO:0003934">
    <property type="term" value="F:GTP cyclohydrolase I activity"/>
    <property type="evidence" value="ECO:0007669"/>
    <property type="project" value="UniProtKB-UniRule"/>
</dbReference>
<dbReference type="RefSeq" id="WP_199383758.1">
    <property type="nucleotide sequence ID" value="NZ_JAEMHM010000006.1"/>
</dbReference>
<dbReference type="HAMAP" id="MF_01527_B">
    <property type="entry name" value="GTP_cyclohydrol_B"/>
    <property type="match status" value="1"/>
</dbReference>
<evidence type="ECO:0000313" key="5">
    <source>
        <dbReference type="Proteomes" id="UP000636888"/>
    </source>
</evidence>
<keyword evidence="1 2" id="KW-0378">Hydrolase</keyword>
<comment type="pathway">
    <text evidence="2">Cofactor biosynthesis; 7,8-dihydroneopterin triphosphate biosynthesis; 7,8-dihydroneopterin triphosphate from GTP: step 1/1.</text>
</comment>
<sequence>MEDTKQAAGASVPGKKPFPDVQLSRDTRNIPIGKVGVKDISYPIVVMDKNRSFQSTVARINMYVDLPHHFKGTHMSRFVEILNTYREKIALDKMETILAKMKEKLGASSAHLEMEFPYFIEKTAPVSGAKSLMEYTCTFSATLSDHFDFVLGVKVPVTSLCPCSRELSAYGAHNQRSIMTVQVRYNEFLWIEDLIECIEACGSSPVYSLLKREDEKFVTERAYENPRFVEDMVRDATVRLLAMDNISWFSVEAENFESIHKHSAYAAIERSKNI</sequence>
<evidence type="ECO:0000256" key="1">
    <source>
        <dbReference type="ARBA" id="ARBA00022801"/>
    </source>
</evidence>
<keyword evidence="5" id="KW-1185">Reference proteome</keyword>
<dbReference type="PANTHER" id="PTHR36445">
    <property type="entry name" value="GTP CYCLOHYDROLASE MPTA"/>
    <property type="match status" value="1"/>
</dbReference>
<proteinExistence type="inferred from homology"/>
<feature type="region of interest" description="Disordered" evidence="3">
    <location>
        <begin position="1"/>
        <end position="24"/>
    </location>
</feature>
<dbReference type="InterPro" id="IPR003801">
    <property type="entry name" value="GTP_cyclohydrolase_FolE2/MptA"/>
</dbReference>
<comment type="catalytic activity">
    <reaction evidence="2">
        <text>GTP + H2O = 7,8-dihydroneopterin 3'-triphosphate + formate + H(+)</text>
        <dbReference type="Rhea" id="RHEA:17473"/>
        <dbReference type="ChEBI" id="CHEBI:15377"/>
        <dbReference type="ChEBI" id="CHEBI:15378"/>
        <dbReference type="ChEBI" id="CHEBI:15740"/>
        <dbReference type="ChEBI" id="CHEBI:37565"/>
        <dbReference type="ChEBI" id="CHEBI:58462"/>
        <dbReference type="EC" id="3.5.4.16"/>
    </reaction>
</comment>
<protein>
    <recommendedName>
        <fullName evidence="2">GTP cyclohydrolase FolE2</fullName>
        <ecNumber evidence="2">3.5.4.16</ecNumber>
    </recommendedName>
</protein>
<dbReference type="EMBL" id="JAEMHM010000006">
    <property type="protein sequence ID" value="MBJ6724872.1"/>
    <property type="molecule type" value="Genomic_DNA"/>
</dbReference>
<dbReference type="Gene3D" id="3.10.270.10">
    <property type="entry name" value="Urate Oxidase"/>
    <property type="match status" value="1"/>
</dbReference>
<dbReference type="Pfam" id="PF02649">
    <property type="entry name" value="GCHY-1"/>
    <property type="match status" value="1"/>
</dbReference>
<evidence type="ECO:0000256" key="2">
    <source>
        <dbReference type="HAMAP-Rule" id="MF_01527"/>
    </source>
</evidence>
<dbReference type="EC" id="3.5.4.16" evidence="2"/>
<evidence type="ECO:0000256" key="3">
    <source>
        <dbReference type="SAM" id="MobiDB-lite"/>
    </source>
</evidence>
<reference evidence="4" key="1">
    <citation type="submission" date="2020-12" db="EMBL/GenBank/DDBJ databases">
        <title>Geomonas sp. Red875, isolated from river sediment.</title>
        <authorList>
            <person name="Xu Z."/>
            <person name="Zhang Z."/>
            <person name="Masuda Y."/>
            <person name="Itoh H."/>
            <person name="Senoo K."/>
        </authorList>
    </citation>
    <scope>NUCLEOTIDE SEQUENCE</scope>
    <source>
        <strain evidence="4">Red875</strain>
    </source>
</reference>
<accession>A0A8J7M0F2</accession>
<comment type="caution">
    <text evidence="4">The sequence shown here is derived from an EMBL/GenBank/DDBJ whole genome shotgun (WGS) entry which is preliminary data.</text>
</comment>
<dbReference type="Proteomes" id="UP000636888">
    <property type="component" value="Unassembled WGS sequence"/>
</dbReference>
<dbReference type="NCBIfam" id="NF010200">
    <property type="entry name" value="PRK13674.1-1"/>
    <property type="match status" value="1"/>
</dbReference>
<dbReference type="InterPro" id="IPR022838">
    <property type="entry name" value="GTP_cyclohydrolase_FolE2"/>
</dbReference>
<dbReference type="PANTHER" id="PTHR36445:SF1">
    <property type="entry name" value="GTP CYCLOHYDROLASE MPTA"/>
    <property type="match status" value="1"/>
</dbReference>
<organism evidence="4 5">
    <name type="scientific">Geomesophilobacter sediminis</name>
    <dbReference type="NCBI Taxonomy" id="2798584"/>
    <lineage>
        <taxon>Bacteria</taxon>
        <taxon>Pseudomonadati</taxon>
        <taxon>Thermodesulfobacteriota</taxon>
        <taxon>Desulfuromonadia</taxon>
        <taxon>Geobacterales</taxon>
        <taxon>Geobacteraceae</taxon>
        <taxon>Geomesophilobacter</taxon>
    </lineage>
</organism>
<name>A0A8J7M0F2_9BACT</name>